<proteinExistence type="predicted"/>
<sequence length="483" mass="55449">MLTTHVDNNALAPRVVPENAISSFHPHLDARRQVTKQIAGVQLVHKRKLLNDEGRQLTESEVIMRRARQREFNEEFLPVSNFQGKKEGYYYSTGLNGTGYYLDSKFWDFNDADNEGYVLVRTAPAVAVHRAMKRREQHGTLGLLFSTKLMEALGAAHGDPEGHRYKLLTPPWMGGARPPVETFEKKDEAGKSQLFGRNELLYERFEYLKTQMISRTEKQIAVNRREAANEVVLNSGRKKKLLDVNDEIVVVNALAGPLKLFGPDLLPLAPNKGPWIFMLELFGPEAKKTPLKFKATLKKVSLRWQVSRLLELFLERYKSKYPDDPHFEINHLRLHLTDSTYASPDTLLAEIIQRWDGNQPHASHSVRIRRGAGTDAQPRISTRSKAIAKRDALKINEWSTQSQVLAVRKRDKKPMTSEELRAYWEERKDEKHWRTDAALRGYYTRTEDPAKLQAWSKIRLFPKHGFFLDGSIKSTEQSSSPIP</sequence>
<accession>A0A7S3NJE5</accession>
<reference evidence="1" key="1">
    <citation type="submission" date="2021-01" db="EMBL/GenBank/DDBJ databases">
        <authorList>
            <person name="Corre E."/>
            <person name="Pelletier E."/>
            <person name="Niang G."/>
            <person name="Scheremetjew M."/>
            <person name="Finn R."/>
            <person name="Kale V."/>
            <person name="Holt S."/>
            <person name="Cochrane G."/>
            <person name="Meng A."/>
            <person name="Brown T."/>
            <person name="Cohen L."/>
        </authorList>
    </citation>
    <scope>NUCLEOTIDE SEQUENCE</scope>
    <source>
        <strain evidence="1">CCMP1510</strain>
    </source>
</reference>
<dbReference type="AlphaFoldDB" id="A0A7S3NJE5"/>
<organism evidence="1">
    <name type="scientific">Aureoumbra lagunensis</name>
    <dbReference type="NCBI Taxonomy" id="44058"/>
    <lineage>
        <taxon>Eukaryota</taxon>
        <taxon>Sar</taxon>
        <taxon>Stramenopiles</taxon>
        <taxon>Ochrophyta</taxon>
        <taxon>Pelagophyceae</taxon>
        <taxon>Pelagomonadales</taxon>
        <taxon>Aureoumbra</taxon>
    </lineage>
</organism>
<gene>
    <name evidence="1" type="ORF">ALAG00032_LOCUS12552</name>
</gene>
<dbReference type="EMBL" id="HBIJ01019129">
    <property type="protein sequence ID" value="CAE0371770.1"/>
    <property type="molecule type" value="Transcribed_RNA"/>
</dbReference>
<protein>
    <submittedName>
        <fullName evidence="1">Uncharacterized protein</fullName>
    </submittedName>
</protein>
<evidence type="ECO:0000313" key="1">
    <source>
        <dbReference type="EMBL" id="CAE0371770.1"/>
    </source>
</evidence>
<name>A0A7S3NJE5_9STRA</name>